<dbReference type="OrthoDB" id="2019940at2759"/>
<evidence type="ECO:0000256" key="1">
    <source>
        <dbReference type="ARBA" id="ARBA00004323"/>
    </source>
</evidence>
<protein>
    <recommendedName>
        <fullName evidence="9">Carbohydrate sulfotransferase</fullName>
        <ecNumber evidence="9">2.8.2.-</ecNumber>
    </recommendedName>
</protein>
<evidence type="ECO:0000313" key="11">
    <source>
        <dbReference type="Proteomes" id="UP000242457"/>
    </source>
</evidence>
<dbReference type="InterPro" id="IPR018011">
    <property type="entry name" value="Carb_sulfotrans_8-10"/>
</dbReference>
<keyword evidence="4" id="KW-0812">Transmembrane</keyword>
<sequence length="375" mass="43405">MSNIPQDIHSEPALKDFNRNRDLYATRANLTIDASIVGEHISMNDDRKRSMEIDDSVYSWTGPNALARSALVERQERLQYNCEEILGDREFENENLNPKSFRNILVDEQHELLYCYVPKVACTNWKRVLMVVTGKWPGNDPMEIPADQAHSPSTFQRLSNYTLSEIERMLATYDKLIVVRHPLERLLSAYRNKLEAKHEKSSKYFQTRFGKKIIKRYRQNATVESLKNGDDVTFREFVQFVTDDSSNETRNEHWKPIYELCHPCLVNYNLVSKYESLAEDATEVLERMGVESINFPAKPMNSEPTAKKLEKYYSMLTYKQLRKRLKLKDLVTGVSVSLVIVTGCPPYSCTYIKLTEGLEMMNDIGKAKEEQLCAA</sequence>
<dbReference type="InterPro" id="IPR005331">
    <property type="entry name" value="Sulfotransferase"/>
</dbReference>
<comment type="similarity">
    <text evidence="2 9">Belongs to the sulfotransferase 2 family.</text>
</comment>
<evidence type="ECO:0000256" key="4">
    <source>
        <dbReference type="ARBA" id="ARBA00022692"/>
    </source>
</evidence>
<evidence type="ECO:0000313" key="10">
    <source>
        <dbReference type="EMBL" id="PBC25659.1"/>
    </source>
</evidence>
<keyword evidence="11" id="KW-1185">Reference proteome</keyword>
<evidence type="ECO:0000256" key="7">
    <source>
        <dbReference type="ARBA" id="ARBA00023136"/>
    </source>
</evidence>
<dbReference type="PANTHER" id="PTHR12137:SF54">
    <property type="entry name" value="CARBOHYDRATE SULFOTRANSFERASE"/>
    <property type="match status" value="1"/>
</dbReference>
<evidence type="ECO:0000256" key="8">
    <source>
        <dbReference type="ARBA" id="ARBA00023180"/>
    </source>
</evidence>
<dbReference type="GO" id="GO:0008146">
    <property type="term" value="F:sulfotransferase activity"/>
    <property type="evidence" value="ECO:0007669"/>
    <property type="project" value="InterPro"/>
</dbReference>
<dbReference type="Proteomes" id="UP000242457">
    <property type="component" value="Unassembled WGS sequence"/>
</dbReference>
<dbReference type="GO" id="GO:0016051">
    <property type="term" value="P:carbohydrate biosynthetic process"/>
    <property type="evidence" value="ECO:0007669"/>
    <property type="project" value="InterPro"/>
</dbReference>
<evidence type="ECO:0000256" key="9">
    <source>
        <dbReference type="RuleBase" id="RU364020"/>
    </source>
</evidence>
<keyword evidence="6 9" id="KW-0333">Golgi apparatus</keyword>
<keyword evidence="7" id="KW-0472">Membrane</keyword>
<proteinExistence type="inferred from homology"/>
<keyword evidence="9" id="KW-0119">Carbohydrate metabolism</keyword>
<dbReference type="PANTHER" id="PTHR12137">
    <property type="entry name" value="CARBOHYDRATE SULFOTRANSFERASE"/>
    <property type="match status" value="1"/>
</dbReference>
<keyword evidence="5" id="KW-1133">Transmembrane helix</keyword>
<keyword evidence="8 9" id="KW-0325">Glycoprotein</keyword>
<dbReference type="AlphaFoldDB" id="A0A2A3E3E2"/>
<dbReference type="EC" id="2.8.2.-" evidence="9"/>
<dbReference type="Pfam" id="PF03567">
    <property type="entry name" value="Sulfotransfer_2"/>
    <property type="match status" value="1"/>
</dbReference>
<dbReference type="STRING" id="94128.A0A2A3E3E2"/>
<evidence type="ECO:0000256" key="6">
    <source>
        <dbReference type="ARBA" id="ARBA00023034"/>
    </source>
</evidence>
<gene>
    <name evidence="10" type="ORF">APICC_07303</name>
</gene>
<evidence type="ECO:0000256" key="3">
    <source>
        <dbReference type="ARBA" id="ARBA00022679"/>
    </source>
</evidence>
<reference evidence="10 11" key="1">
    <citation type="submission" date="2014-07" db="EMBL/GenBank/DDBJ databases">
        <title>Genomic and transcriptomic analysis on Apis cerana provide comprehensive insights into honey bee biology.</title>
        <authorList>
            <person name="Diao Q."/>
            <person name="Sun L."/>
            <person name="Zheng H."/>
            <person name="Zheng H."/>
            <person name="Xu S."/>
            <person name="Wang S."/>
            <person name="Zeng Z."/>
            <person name="Hu F."/>
            <person name="Su S."/>
            <person name="Wu J."/>
        </authorList>
    </citation>
    <scope>NUCLEOTIDE SEQUENCE [LARGE SCALE GENOMIC DNA]</scope>
    <source>
        <tissue evidence="10">Pupae without intestine</tissue>
    </source>
</reference>
<keyword evidence="9" id="KW-0735">Signal-anchor</keyword>
<dbReference type="EMBL" id="KZ288444">
    <property type="protein sequence ID" value="PBC25659.1"/>
    <property type="molecule type" value="Genomic_DNA"/>
</dbReference>
<dbReference type="GO" id="GO:0000139">
    <property type="term" value="C:Golgi membrane"/>
    <property type="evidence" value="ECO:0007669"/>
    <property type="project" value="UniProtKB-SubCell"/>
</dbReference>
<evidence type="ECO:0000256" key="2">
    <source>
        <dbReference type="ARBA" id="ARBA00006339"/>
    </source>
</evidence>
<keyword evidence="3 9" id="KW-0808">Transferase</keyword>
<accession>A0A2A3E3E2</accession>
<comment type="subcellular location">
    <subcellularLocation>
        <location evidence="1 9">Golgi apparatus membrane</location>
        <topology evidence="1 9">Single-pass type II membrane protein</topology>
    </subcellularLocation>
</comment>
<organism evidence="10 11">
    <name type="scientific">Apis cerana cerana</name>
    <name type="common">Oriental honeybee</name>
    <dbReference type="NCBI Taxonomy" id="94128"/>
    <lineage>
        <taxon>Eukaryota</taxon>
        <taxon>Metazoa</taxon>
        <taxon>Ecdysozoa</taxon>
        <taxon>Arthropoda</taxon>
        <taxon>Hexapoda</taxon>
        <taxon>Insecta</taxon>
        <taxon>Pterygota</taxon>
        <taxon>Neoptera</taxon>
        <taxon>Endopterygota</taxon>
        <taxon>Hymenoptera</taxon>
        <taxon>Apocrita</taxon>
        <taxon>Aculeata</taxon>
        <taxon>Apoidea</taxon>
        <taxon>Anthophila</taxon>
        <taxon>Apidae</taxon>
        <taxon>Apis</taxon>
    </lineage>
</organism>
<evidence type="ECO:0000256" key="5">
    <source>
        <dbReference type="ARBA" id="ARBA00022989"/>
    </source>
</evidence>
<name>A0A2A3E3E2_APICC</name>